<name>A0ACB7ISN8_PLECO</name>
<accession>A0ACB7ISN8</accession>
<dbReference type="Proteomes" id="UP000824881">
    <property type="component" value="Unassembled WGS sequence"/>
</dbReference>
<sequence length="516" mass="57721">MPAVPTHSTTEGPNEFRVLVTGFGQVQPFAHFDENPSWLAVKPLHKTTLATDPTSNPIIVNQQVAVSGSAPRMPRPIHISALQIPVTYEAVLNTVPGLHSRPPILPEGVDPDFPAPPEEGYDLMFHIGVAGRGPLRMERIGHKLGYQMKDVSGKLASVVRSNPKDFSRHTDEPASAAENMERERLGMEIISSGENIARQTRGFGAAYETFPDEITTEVDVTRLVQDLKRSGIEQIYTSMDAGHYLCDFIYYCSLAEAKRTAKPYEKRRNTQVLFLHCPPVNQPLTTEEVTEAIKRIISTYGEWEQTRISFPSFLGSHMATNITFHPGSVTSAERTKLLNQKGVTIWLTGLSASGKSTIACALEQHLLHLHHFSYRLDGDNIRFGLNKDLGFDEKSRNENIRRIGEVSKLFADASCISITAFISPYRTDRDSVRELHNAAQIPFVEVYIDAPLKVVEERDPKGLYKKARAGEIKEFTGVSAPYEEPLNPEIHIRTDQLDVTESVRVIVEYLESKQYI</sequence>
<evidence type="ECO:0000313" key="1">
    <source>
        <dbReference type="EMBL" id="KAG9220826.1"/>
    </source>
</evidence>
<reference evidence="1 2" key="1">
    <citation type="journal article" date="2021" name="Appl. Environ. Microbiol.">
        <title>Genetic linkage and physical mapping for an oyster mushroom Pleurotus cornucopiae and QTL analysis for the trait cap color.</title>
        <authorList>
            <person name="Zhang Y."/>
            <person name="Gao W."/>
            <person name="Sonnenberg A."/>
            <person name="Chen Q."/>
            <person name="Zhang J."/>
            <person name="Huang C."/>
        </authorList>
    </citation>
    <scope>NUCLEOTIDE SEQUENCE [LARGE SCALE GENOMIC DNA]</scope>
    <source>
        <strain evidence="1">CCMSSC00406</strain>
    </source>
</reference>
<protein>
    <submittedName>
        <fullName evidence="1">Uncharacterized protein</fullName>
    </submittedName>
</protein>
<evidence type="ECO:0000313" key="2">
    <source>
        <dbReference type="Proteomes" id="UP000824881"/>
    </source>
</evidence>
<proteinExistence type="predicted"/>
<dbReference type="EMBL" id="WQMT02000007">
    <property type="protein sequence ID" value="KAG9220826.1"/>
    <property type="molecule type" value="Genomic_DNA"/>
</dbReference>
<organism evidence="1 2">
    <name type="scientific">Pleurotus cornucopiae</name>
    <name type="common">Cornucopia mushroom</name>
    <dbReference type="NCBI Taxonomy" id="5321"/>
    <lineage>
        <taxon>Eukaryota</taxon>
        <taxon>Fungi</taxon>
        <taxon>Dikarya</taxon>
        <taxon>Basidiomycota</taxon>
        <taxon>Agaricomycotina</taxon>
        <taxon>Agaricomycetes</taxon>
        <taxon>Agaricomycetidae</taxon>
        <taxon>Agaricales</taxon>
        <taxon>Pleurotineae</taxon>
        <taxon>Pleurotaceae</taxon>
        <taxon>Pleurotus</taxon>
    </lineage>
</organism>
<keyword evidence="2" id="KW-1185">Reference proteome</keyword>
<gene>
    <name evidence="1" type="ORF">CCMSSC00406_0002574</name>
</gene>
<comment type="caution">
    <text evidence="1">The sequence shown here is derived from an EMBL/GenBank/DDBJ whole genome shotgun (WGS) entry which is preliminary data.</text>
</comment>